<dbReference type="Proteomes" id="UP000294820">
    <property type="component" value="Chromosome 1"/>
</dbReference>
<protein>
    <submittedName>
        <fullName evidence="2">Uncharacterized protein</fullName>
    </submittedName>
</protein>
<evidence type="ECO:0000256" key="1">
    <source>
        <dbReference type="SAM" id="MobiDB-lite"/>
    </source>
</evidence>
<feature type="region of interest" description="Disordered" evidence="1">
    <location>
        <begin position="1"/>
        <end position="59"/>
    </location>
</feature>
<sequence length="59" mass="6030">MRKAVPSAVGGGVRSSASWPPCVAGNTGVGVESRRHPISPPCVILNSHPKEEVGPSGLR</sequence>
<evidence type="ECO:0000313" key="3">
    <source>
        <dbReference type="Proteomes" id="UP000294820"/>
    </source>
</evidence>
<organism evidence="2 3">
    <name type="scientific">Dickeya aquatica</name>
    <dbReference type="NCBI Taxonomy" id="1401087"/>
    <lineage>
        <taxon>Bacteria</taxon>
        <taxon>Pseudomonadati</taxon>
        <taxon>Pseudomonadota</taxon>
        <taxon>Gammaproteobacteria</taxon>
        <taxon>Enterobacterales</taxon>
        <taxon>Pectobacteriaceae</taxon>
        <taxon>Dickeya</taxon>
    </lineage>
</organism>
<name>A0A375ABD8_9GAMM</name>
<reference evidence="2 3" key="1">
    <citation type="submission" date="2016-09" db="EMBL/GenBank/DDBJ databases">
        <authorList>
            <person name="Reverchon S."/>
            <person name="Nasser W."/>
            <person name="Leonard S."/>
            <person name="Brochier C."/>
            <person name="Duprey A."/>
        </authorList>
    </citation>
    <scope>NUCLEOTIDE SEQUENCE [LARGE SCALE GENOMIC DNA]</scope>
    <source>
        <strain evidence="2 3">174/2</strain>
    </source>
</reference>
<evidence type="ECO:0000313" key="2">
    <source>
        <dbReference type="EMBL" id="SLM63236.1"/>
    </source>
</evidence>
<accession>A0A375ABD8</accession>
<dbReference type="KEGG" id="daq:DAQ1742_02345"/>
<gene>
    <name evidence="2" type="ORF">DAQ1742_02345</name>
</gene>
<proteinExistence type="predicted"/>
<dbReference type="RefSeq" id="WP_180706106.1">
    <property type="nucleotide sequence ID" value="NZ_LT615367.1"/>
</dbReference>
<feature type="compositionally biased region" description="Low complexity" evidence="1">
    <location>
        <begin position="1"/>
        <end position="18"/>
    </location>
</feature>
<dbReference type="EMBL" id="LT615367">
    <property type="protein sequence ID" value="SLM63236.1"/>
    <property type="molecule type" value="Genomic_DNA"/>
</dbReference>
<dbReference type="AlphaFoldDB" id="A0A375ABD8"/>
<keyword evidence="3" id="KW-1185">Reference proteome</keyword>